<dbReference type="PANTHER" id="PTHR30383:SF5">
    <property type="entry name" value="SGNH HYDROLASE-TYPE ESTERASE DOMAIN-CONTAINING PROTEIN"/>
    <property type="match status" value="1"/>
</dbReference>
<sequence>MSVGFDYDNTGARPAGAVMRALSALLPGVGAVREQTEPYAAAWRRSNDKALAADGPLWVAIGDSMTQGIGASAPDRGWVGQLADHLADAGRPHRVVNLSVTGARVQDALDQQLPALRDLVAMGQVPDLVTVVIGSNDVVSPRLRAGLTDRFTQLLDGLPDGAVVANLPNPHREARRVSALLREREREGRLVVADMRAHGPRSWRGKLAADKFHPNDAGYAGMARVFDLALGLEEVR</sequence>
<protein>
    <submittedName>
        <fullName evidence="2">Lysophospholipase L1</fullName>
    </submittedName>
</protein>
<dbReference type="OrthoDB" id="3288625at2"/>
<evidence type="ECO:0000313" key="3">
    <source>
        <dbReference type="Proteomes" id="UP000199077"/>
    </source>
</evidence>
<name>A0A1H0M8R1_9MICO</name>
<dbReference type="InterPro" id="IPR013830">
    <property type="entry name" value="SGNH_hydro"/>
</dbReference>
<feature type="domain" description="SGNH hydrolase-type esterase" evidence="1">
    <location>
        <begin position="60"/>
        <end position="220"/>
    </location>
</feature>
<organism evidence="2 3">
    <name type="scientific">Pedococcus dokdonensis</name>
    <dbReference type="NCBI Taxonomy" id="443156"/>
    <lineage>
        <taxon>Bacteria</taxon>
        <taxon>Bacillati</taxon>
        <taxon>Actinomycetota</taxon>
        <taxon>Actinomycetes</taxon>
        <taxon>Micrococcales</taxon>
        <taxon>Intrasporangiaceae</taxon>
        <taxon>Pedococcus</taxon>
    </lineage>
</organism>
<evidence type="ECO:0000313" key="2">
    <source>
        <dbReference type="EMBL" id="SDO76859.1"/>
    </source>
</evidence>
<evidence type="ECO:0000259" key="1">
    <source>
        <dbReference type="Pfam" id="PF13472"/>
    </source>
</evidence>
<dbReference type="Pfam" id="PF13472">
    <property type="entry name" value="Lipase_GDSL_2"/>
    <property type="match status" value="1"/>
</dbReference>
<keyword evidence="3" id="KW-1185">Reference proteome</keyword>
<dbReference type="SUPFAM" id="SSF52266">
    <property type="entry name" value="SGNH hydrolase"/>
    <property type="match status" value="1"/>
</dbReference>
<dbReference type="Proteomes" id="UP000199077">
    <property type="component" value="Chromosome I"/>
</dbReference>
<dbReference type="STRING" id="443156.SAMN04489867_0534"/>
<dbReference type="PANTHER" id="PTHR30383">
    <property type="entry name" value="THIOESTERASE 1/PROTEASE 1/LYSOPHOSPHOLIPASE L1"/>
    <property type="match status" value="1"/>
</dbReference>
<dbReference type="EMBL" id="LT629711">
    <property type="protein sequence ID" value="SDO76859.1"/>
    <property type="molecule type" value="Genomic_DNA"/>
</dbReference>
<proteinExistence type="predicted"/>
<dbReference type="InterPro" id="IPR051532">
    <property type="entry name" value="Ester_Hydrolysis_Enzymes"/>
</dbReference>
<dbReference type="InterPro" id="IPR036514">
    <property type="entry name" value="SGNH_hydro_sf"/>
</dbReference>
<dbReference type="CDD" id="cd00229">
    <property type="entry name" value="SGNH_hydrolase"/>
    <property type="match status" value="1"/>
</dbReference>
<gene>
    <name evidence="2" type="ORF">SAMN04489867_0534</name>
</gene>
<dbReference type="RefSeq" id="WP_157692863.1">
    <property type="nucleotide sequence ID" value="NZ_LT629711.1"/>
</dbReference>
<reference evidence="3" key="1">
    <citation type="submission" date="2016-10" db="EMBL/GenBank/DDBJ databases">
        <authorList>
            <person name="Varghese N."/>
            <person name="Submissions S."/>
        </authorList>
    </citation>
    <scope>NUCLEOTIDE SEQUENCE [LARGE SCALE GENOMIC DNA]</scope>
    <source>
        <strain evidence="3">DSM 22329</strain>
    </source>
</reference>
<accession>A0A1H0M8R1</accession>
<dbReference type="AlphaFoldDB" id="A0A1H0M8R1"/>
<dbReference type="Gene3D" id="3.40.50.1110">
    <property type="entry name" value="SGNH hydrolase"/>
    <property type="match status" value="1"/>
</dbReference>
<dbReference type="GO" id="GO:0004622">
    <property type="term" value="F:phosphatidylcholine lysophospholipase activity"/>
    <property type="evidence" value="ECO:0007669"/>
    <property type="project" value="TreeGrafter"/>
</dbReference>